<dbReference type="GO" id="GO:0016887">
    <property type="term" value="F:ATP hydrolysis activity"/>
    <property type="evidence" value="ECO:0007669"/>
    <property type="project" value="InterPro"/>
</dbReference>
<organism evidence="6">
    <name type="scientific">Candidatus Actinomarina minuta</name>
    <dbReference type="NCBI Taxonomy" id="1389454"/>
    <lineage>
        <taxon>Bacteria</taxon>
        <taxon>Bacillati</taxon>
        <taxon>Actinomycetota</taxon>
        <taxon>Actinomycetes</taxon>
        <taxon>Candidatus Actinomarinidae</taxon>
        <taxon>Candidatus Actinomarinales</taxon>
        <taxon>Candidatus Actinomarineae</taxon>
        <taxon>Candidatus Actinomarinaceae</taxon>
        <taxon>Candidatus Actinomarina</taxon>
    </lineage>
</organism>
<dbReference type="PANTHER" id="PTHR43776">
    <property type="entry name" value="TRANSPORT ATP-BINDING PROTEIN"/>
    <property type="match status" value="1"/>
</dbReference>
<dbReference type="FunFam" id="3.40.50.300:FF:000016">
    <property type="entry name" value="Oligopeptide ABC transporter ATP-binding component"/>
    <property type="match status" value="1"/>
</dbReference>
<dbReference type="CDD" id="cd03257">
    <property type="entry name" value="ABC_NikE_OppD_transporters"/>
    <property type="match status" value="1"/>
</dbReference>
<dbReference type="PROSITE" id="PS00211">
    <property type="entry name" value="ABC_TRANSPORTER_1"/>
    <property type="match status" value="1"/>
</dbReference>
<dbReference type="EMBL" id="KC811112">
    <property type="protein sequence ID" value="AGQ18794.1"/>
    <property type="molecule type" value="Genomic_DNA"/>
</dbReference>
<keyword evidence="4" id="KW-0067">ATP-binding</keyword>
<dbReference type="PROSITE" id="PS50893">
    <property type="entry name" value="ABC_TRANSPORTER_2"/>
    <property type="match status" value="1"/>
</dbReference>
<dbReference type="Pfam" id="PF08352">
    <property type="entry name" value="oligo_HPY"/>
    <property type="match status" value="1"/>
</dbReference>
<proteinExistence type="inferred from homology"/>
<dbReference type="AlphaFoldDB" id="S5DJD6"/>
<name>S5DJD6_9ACTN</name>
<dbReference type="GO" id="GO:0015833">
    <property type="term" value="P:peptide transport"/>
    <property type="evidence" value="ECO:0007669"/>
    <property type="project" value="InterPro"/>
</dbReference>
<dbReference type="GO" id="GO:0005524">
    <property type="term" value="F:ATP binding"/>
    <property type="evidence" value="ECO:0007669"/>
    <property type="project" value="UniProtKB-KW"/>
</dbReference>
<dbReference type="InterPro" id="IPR017871">
    <property type="entry name" value="ABC_transporter-like_CS"/>
</dbReference>
<dbReference type="InterPro" id="IPR027417">
    <property type="entry name" value="P-loop_NTPase"/>
</dbReference>
<dbReference type="GO" id="GO:0055085">
    <property type="term" value="P:transmembrane transport"/>
    <property type="evidence" value="ECO:0007669"/>
    <property type="project" value="UniProtKB-ARBA"/>
</dbReference>
<dbReference type="InterPro" id="IPR050319">
    <property type="entry name" value="ABC_transp_ATP-bind"/>
</dbReference>
<dbReference type="SUPFAM" id="SSF52540">
    <property type="entry name" value="P-loop containing nucleoside triphosphate hydrolases"/>
    <property type="match status" value="1"/>
</dbReference>
<sequence>MQSRKNAKMNDNLIEVRNLVKHFEISKSVFSRNKKIVKAVDGISFDIKAGETLGLVGQSGCGKTTTARSLCLLDPKTSGSVNFYNPDTKNMESIDDIDDDGIRVFRRNMQMIFQDPYESLNPRWTIKDIIKEPLDIHNIGSLSEREDAIVEILRTVGLTPPENYLKRYPHEISGGQRQRVSIARTLVMKPKFVICDEPTSMLDVSIRISIMDLMLNLAKELDVSYLYITHDLAVARYMCNRIAVMFNGKIVEIAETEELLQNPIHPYTKRLISSIPIPDPLYKRERYEINFDELDKIISNNPDEKMIDVGNEHLVATHDTKGFFIET</sequence>
<dbReference type="PANTHER" id="PTHR43776:SF8">
    <property type="entry name" value="ABC TRANSPORTER, ATP-BINDING PROTEIN"/>
    <property type="match status" value="1"/>
</dbReference>
<feature type="domain" description="ABC transporter" evidence="5">
    <location>
        <begin position="14"/>
        <end position="272"/>
    </location>
</feature>
<comment type="similarity">
    <text evidence="1">Belongs to the ABC transporter superfamily.</text>
</comment>
<evidence type="ECO:0000313" key="6">
    <source>
        <dbReference type="EMBL" id="AGQ18794.1"/>
    </source>
</evidence>
<dbReference type="SMART" id="SM00382">
    <property type="entry name" value="AAA"/>
    <property type="match status" value="1"/>
</dbReference>
<reference evidence="6" key="1">
    <citation type="journal article" date="2013" name="Sci. Rep.">
        <title>Metagenomics uncovers a new group of low GC and ultra-small marine Actinobacteria.</title>
        <authorList>
            <person name="Ghai R."/>
            <person name="Mizuno C.M."/>
            <person name="Picazo A."/>
            <person name="Camacho A."/>
            <person name="Rodriguez-Valera F."/>
        </authorList>
    </citation>
    <scope>NUCLEOTIDE SEQUENCE</scope>
</reference>
<keyword evidence="2" id="KW-0813">Transport</keyword>
<evidence type="ECO:0000256" key="1">
    <source>
        <dbReference type="ARBA" id="ARBA00005417"/>
    </source>
</evidence>
<evidence type="ECO:0000256" key="4">
    <source>
        <dbReference type="ARBA" id="ARBA00022840"/>
    </source>
</evidence>
<evidence type="ECO:0000256" key="2">
    <source>
        <dbReference type="ARBA" id="ARBA00022448"/>
    </source>
</evidence>
<dbReference type="Pfam" id="PF00005">
    <property type="entry name" value="ABC_tran"/>
    <property type="match status" value="1"/>
</dbReference>
<protein>
    <submittedName>
        <fullName evidence="6">ABC-type oligopeptide transport system, ATPase component</fullName>
    </submittedName>
</protein>
<dbReference type="InterPro" id="IPR013563">
    <property type="entry name" value="Oligopep_ABC_C"/>
</dbReference>
<dbReference type="Gene3D" id="3.40.50.300">
    <property type="entry name" value="P-loop containing nucleotide triphosphate hydrolases"/>
    <property type="match status" value="1"/>
</dbReference>
<keyword evidence="3" id="KW-0547">Nucleotide-binding</keyword>
<evidence type="ECO:0000256" key="3">
    <source>
        <dbReference type="ARBA" id="ARBA00022741"/>
    </source>
</evidence>
<dbReference type="InterPro" id="IPR003593">
    <property type="entry name" value="AAA+_ATPase"/>
</dbReference>
<dbReference type="InterPro" id="IPR003439">
    <property type="entry name" value="ABC_transporter-like_ATP-bd"/>
</dbReference>
<accession>S5DJD6</accession>
<evidence type="ECO:0000259" key="5">
    <source>
        <dbReference type="PROSITE" id="PS50893"/>
    </source>
</evidence>